<evidence type="ECO:0000256" key="3">
    <source>
        <dbReference type="ARBA" id="ARBA00023125"/>
    </source>
</evidence>
<keyword evidence="6" id="KW-0255">Endonuclease</keyword>
<dbReference type="RefSeq" id="WP_349217071.1">
    <property type="nucleotide sequence ID" value="NZ_JBBMFA010000111.1"/>
</dbReference>
<proteinExistence type="inferred from homology"/>
<dbReference type="EC" id="3.1.21.-" evidence="6"/>
<dbReference type="SUPFAM" id="SSF116734">
    <property type="entry name" value="DNA methylase specificity domain"/>
    <property type="match status" value="2"/>
</dbReference>
<sequence length="439" mass="50150">MARGKKKETLTPEERLQAALVPESEQPYKVPGNWCWTYLKSMSKIQTGKKDANYGSVDGEYPFFTCAAEPIRCHGYSFDCNAILLAGNGDINNISCYNGKFEAYQRTYVVEIIEPINTDYVFYWFKYKWFDFNKDKMFGTAIPYIRLGNLQDFPVPVPPIKQQQRIVDRIENLFAKLDEAKQKAQDTLDSFETRKAAILHKAFTGELTAQWRKEHGVRMESWDNTTLSKIVIGFKYGTSEKSDYSYKGMPVFRIPNITDDGLSFEDLKFLSHKDISDENQIHENDILIVRSNGSRELVGKSVLVPQLDREYAYASFLIRIQPLESVVPNYLVMYLNSTDARMQMFKKAKSSAGINNINSKELGAILINLPSFPEQTEIVRILDDLLAKEQQAKEAAEGVLEQIDLIKKSILARAFRGELGTNDPNEESAQELLKKSFIL</sequence>
<evidence type="ECO:0000259" key="5">
    <source>
        <dbReference type="Pfam" id="PF01420"/>
    </source>
</evidence>
<keyword evidence="2" id="KW-0680">Restriction system</keyword>
<evidence type="ECO:0000256" key="4">
    <source>
        <dbReference type="SAM" id="Coils"/>
    </source>
</evidence>
<keyword evidence="4" id="KW-0175">Coiled coil</keyword>
<feature type="coiled-coil region" evidence="4">
    <location>
        <begin position="160"/>
        <end position="194"/>
    </location>
</feature>
<evidence type="ECO:0000313" key="6">
    <source>
        <dbReference type="EMBL" id="MEQ2521610.1"/>
    </source>
</evidence>
<keyword evidence="6" id="KW-0378">Hydrolase</keyword>
<feature type="domain" description="Type I restriction modification DNA specificity" evidence="5">
    <location>
        <begin position="38"/>
        <end position="180"/>
    </location>
</feature>
<accession>A0ABV1GIH5</accession>
<feature type="domain" description="Type I restriction modification DNA specificity" evidence="5">
    <location>
        <begin position="239"/>
        <end position="387"/>
    </location>
</feature>
<comment type="similarity">
    <text evidence="1">Belongs to the type-I restriction system S methylase family.</text>
</comment>
<keyword evidence="3" id="KW-0238">DNA-binding</keyword>
<organism evidence="6 7">
    <name type="scientific">Ruthenibacterium intestinale</name>
    <dbReference type="NCBI Taxonomy" id="3133163"/>
    <lineage>
        <taxon>Bacteria</taxon>
        <taxon>Bacillati</taxon>
        <taxon>Bacillota</taxon>
        <taxon>Clostridia</taxon>
        <taxon>Eubacteriales</taxon>
        <taxon>Oscillospiraceae</taxon>
        <taxon>Ruthenibacterium</taxon>
    </lineage>
</organism>
<keyword evidence="6" id="KW-0540">Nuclease</keyword>
<evidence type="ECO:0000313" key="7">
    <source>
        <dbReference type="Proteomes" id="UP001477672"/>
    </source>
</evidence>
<protein>
    <submittedName>
        <fullName evidence="6">Restriction endonuclease subunit S</fullName>
        <ecNumber evidence="6">3.1.21.-</ecNumber>
    </submittedName>
</protein>
<dbReference type="GO" id="GO:0004519">
    <property type="term" value="F:endonuclease activity"/>
    <property type="evidence" value="ECO:0007669"/>
    <property type="project" value="UniProtKB-KW"/>
</dbReference>
<dbReference type="InterPro" id="IPR052021">
    <property type="entry name" value="Type-I_RS_S_subunit"/>
</dbReference>
<dbReference type="Gene3D" id="3.90.220.20">
    <property type="entry name" value="DNA methylase specificity domains"/>
    <property type="match status" value="2"/>
</dbReference>
<dbReference type="InterPro" id="IPR000055">
    <property type="entry name" value="Restrct_endonuc_typeI_TRD"/>
</dbReference>
<dbReference type="EMBL" id="JBBMFA010000111">
    <property type="protein sequence ID" value="MEQ2521610.1"/>
    <property type="molecule type" value="Genomic_DNA"/>
</dbReference>
<keyword evidence="7" id="KW-1185">Reference proteome</keyword>
<evidence type="ECO:0000256" key="2">
    <source>
        <dbReference type="ARBA" id="ARBA00022747"/>
    </source>
</evidence>
<reference evidence="6 7" key="1">
    <citation type="submission" date="2024-03" db="EMBL/GenBank/DDBJ databases">
        <title>Human intestinal bacterial collection.</title>
        <authorList>
            <person name="Pauvert C."/>
            <person name="Hitch T.C.A."/>
            <person name="Clavel T."/>
        </authorList>
    </citation>
    <scope>NUCLEOTIDE SEQUENCE [LARGE SCALE GENOMIC DNA]</scope>
    <source>
        <strain evidence="6 7">CLA-JM-H11</strain>
    </source>
</reference>
<evidence type="ECO:0000256" key="1">
    <source>
        <dbReference type="ARBA" id="ARBA00010923"/>
    </source>
</evidence>
<dbReference type="PANTHER" id="PTHR30408:SF12">
    <property type="entry name" value="TYPE I RESTRICTION ENZYME MJAVIII SPECIFICITY SUBUNIT"/>
    <property type="match status" value="1"/>
</dbReference>
<dbReference type="InterPro" id="IPR044946">
    <property type="entry name" value="Restrct_endonuc_typeI_TRD_sf"/>
</dbReference>
<name>A0ABV1GIH5_9FIRM</name>
<comment type="caution">
    <text evidence="6">The sequence shown here is derived from an EMBL/GenBank/DDBJ whole genome shotgun (WGS) entry which is preliminary data.</text>
</comment>
<dbReference type="GO" id="GO:0016787">
    <property type="term" value="F:hydrolase activity"/>
    <property type="evidence" value="ECO:0007669"/>
    <property type="project" value="UniProtKB-KW"/>
</dbReference>
<gene>
    <name evidence="6" type="ORF">WMO24_14410</name>
</gene>
<dbReference type="Pfam" id="PF01420">
    <property type="entry name" value="Methylase_S"/>
    <property type="match status" value="2"/>
</dbReference>
<dbReference type="CDD" id="cd17517">
    <property type="entry name" value="RMtype1_S_EcoKI_StySPI-TRD2-CR2_like"/>
    <property type="match status" value="1"/>
</dbReference>
<dbReference type="Proteomes" id="UP001477672">
    <property type="component" value="Unassembled WGS sequence"/>
</dbReference>
<dbReference type="PANTHER" id="PTHR30408">
    <property type="entry name" value="TYPE-1 RESTRICTION ENZYME ECOKI SPECIFICITY PROTEIN"/>
    <property type="match status" value="1"/>
</dbReference>